<keyword evidence="2" id="KW-0732">Signal</keyword>
<feature type="chain" id="PRO_5015198538" evidence="2">
    <location>
        <begin position="20"/>
        <end position="794"/>
    </location>
</feature>
<dbReference type="InterPro" id="IPR056186">
    <property type="entry name" value="PDZ_CPAF-rel"/>
</dbReference>
<keyword evidence="6" id="KW-1185">Reference proteome</keyword>
<dbReference type="OrthoDB" id="3534988at2759"/>
<organism evidence="5 6">
    <name type="scientific">Diaporthe helianthi</name>
    <dbReference type="NCBI Taxonomy" id="158607"/>
    <lineage>
        <taxon>Eukaryota</taxon>
        <taxon>Fungi</taxon>
        <taxon>Dikarya</taxon>
        <taxon>Ascomycota</taxon>
        <taxon>Pezizomycotina</taxon>
        <taxon>Sordariomycetes</taxon>
        <taxon>Sordariomycetidae</taxon>
        <taxon>Diaporthales</taxon>
        <taxon>Diaporthaceae</taxon>
        <taxon>Diaporthe</taxon>
    </lineage>
</organism>
<accession>A0A2P5I9J9</accession>
<dbReference type="Gene3D" id="3.90.226.10">
    <property type="entry name" value="2-enoyl-CoA Hydratase, Chain A, domain 1"/>
    <property type="match status" value="1"/>
</dbReference>
<dbReference type="EMBL" id="MAVT02000133">
    <property type="protein sequence ID" value="POS79172.1"/>
    <property type="molecule type" value="Genomic_DNA"/>
</dbReference>
<dbReference type="AlphaFoldDB" id="A0A2P5I9J9"/>
<evidence type="ECO:0000313" key="5">
    <source>
        <dbReference type="EMBL" id="POS79172.1"/>
    </source>
</evidence>
<dbReference type="InParanoid" id="A0A2P5I9J9"/>
<dbReference type="Pfam" id="PF23658">
    <property type="entry name" value="PDZ_CPAF_rel"/>
    <property type="match status" value="1"/>
</dbReference>
<dbReference type="GO" id="GO:0008236">
    <property type="term" value="F:serine-type peptidase activity"/>
    <property type="evidence" value="ECO:0007669"/>
    <property type="project" value="InterPro"/>
</dbReference>
<evidence type="ECO:0000259" key="3">
    <source>
        <dbReference type="Pfam" id="PF03572"/>
    </source>
</evidence>
<feature type="signal peptide" evidence="2">
    <location>
        <begin position="1"/>
        <end position="19"/>
    </location>
</feature>
<dbReference type="GO" id="GO:0006508">
    <property type="term" value="P:proteolysis"/>
    <property type="evidence" value="ECO:0007669"/>
    <property type="project" value="InterPro"/>
</dbReference>
<comment type="caution">
    <text evidence="5">The sequence shown here is derived from an EMBL/GenBank/DDBJ whole genome shotgun (WGS) entry which is preliminary data.</text>
</comment>
<evidence type="ECO:0000259" key="4">
    <source>
        <dbReference type="Pfam" id="PF23658"/>
    </source>
</evidence>
<name>A0A2P5I9J9_DIAHE</name>
<dbReference type="Proteomes" id="UP000094444">
    <property type="component" value="Unassembled WGS sequence"/>
</dbReference>
<dbReference type="InterPro" id="IPR005151">
    <property type="entry name" value="Tail-specific_protease"/>
</dbReference>
<reference evidence="5" key="1">
    <citation type="submission" date="2017-09" db="EMBL/GenBank/DDBJ databases">
        <title>Polyketide synthases of a Diaporthe helianthi virulent isolate.</title>
        <authorList>
            <person name="Baroncelli R."/>
        </authorList>
    </citation>
    <scope>NUCLEOTIDE SEQUENCE [LARGE SCALE GENOMIC DNA]</scope>
    <source>
        <strain evidence="5">7/96</strain>
    </source>
</reference>
<feature type="region of interest" description="Disordered" evidence="1">
    <location>
        <begin position="303"/>
        <end position="351"/>
    </location>
</feature>
<dbReference type="InterPro" id="IPR029045">
    <property type="entry name" value="ClpP/crotonase-like_dom_sf"/>
</dbReference>
<gene>
    <name evidence="5" type="ORF">DHEL01_v202447</name>
</gene>
<feature type="domain" description="Tail specific protease" evidence="3">
    <location>
        <begin position="396"/>
        <end position="604"/>
    </location>
</feature>
<evidence type="ECO:0000256" key="2">
    <source>
        <dbReference type="SAM" id="SignalP"/>
    </source>
</evidence>
<dbReference type="Pfam" id="PF03572">
    <property type="entry name" value="Peptidase_S41"/>
    <property type="match status" value="1"/>
</dbReference>
<dbReference type="SUPFAM" id="SSF52096">
    <property type="entry name" value="ClpP/crotonase"/>
    <property type="match status" value="1"/>
</dbReference>
<dbReference type="InterPro" id="IPR052766">
    <property type="entry name" value="S41A_metabolite_peptidase"/>
</dbReference>
<evidence type="ECO:0000313" key="6">
    <source>
        <dbReference type="Proteomes" id="UP000094444"/>
    </source>
</evidence>
<proteinExistence type="predicted"/>
<dbReference type="PANTHER" id="PTHR37049">
    <property type="entry name" value="PEPTIDASE S41 FAMILY PROTEIN"/>
    <property type="match status" value="1"/>
</dbReference>
<feature type="compositionally biased region" description="Pro residues" evidence="1">
    <location>
        <begin position="323"/>
        <end position="349"/>
    </location>
</feature>
<dbReference type="PANTHER" id="PTHR37049:SF4">
    <property type="entry name" value="RHODANESE DOMAIN-CONTAINING PROTEIN"/>
    <property type="match status" value="1"/>
</dbReference>
<dbReference type="STRING" id="158607.A0A2P5I9J9"/>
<protein>
    <submittedName>
        <fullName evidence="5">Peptidase S41 family protein</fullName>
    </submittedName>
</protein>
<evidence type="ECO:0000256" key="1">
    <source>
        <dbReference type="SAM" id="MobiDB-lite"/>
    </source>
</evidence>
<feature type="domain" description="CPAF-like PDZ" evidence="4">
    <location>
        <begin position="160"/>
        <end position="287"/>
    </location>
</feature>
<sequence length="794" mass="83755">MGFNTRTAGLLGLFSFSLAAPAPQAGGLPAADNNACAAVSQAQAQQRAANPRVLARVPASTALACLQSVPNKPAEAAKLIASTKAYAQWQSTLAWLKDPPPSYMLPPTDIQGGLDAIGANATAGMFQSEFEFQSAIVQLVATAHDGHFSVRPDMFKAFSFRNDLARDIISVSVDGKQVPKLYNLGVLDGTTSIGGTNQTAVNSTNGMPPAIVKINGQDAAQVIEEQGKMINFQDPDSQWNSQFQSYAVPTARTTLASSIFFLGDSVTLEYDNGQKVTQESYAVIRGAADFTGVNTGEDFYQKFCNPANTPPPTAGAGGGGSPAQPPPPPQPTSPPGTMQPPEPAIPGFPMPAIRDSGANITAGYFLQGEGYEDTAVLSVLGFAPLADFDLLEYAANLQKMTESFLAMCKQAGKQKLIIDVTGNGGGLVVAGFELYAQLFPGTPLFQADNMRLTESMEQMARIAAAVQPEVLALDLNNLPGRNATQRQQALAELAQSSVISNLVPGGVFSAADRVKLTSTDQIISPVTIKGDRFTSYISTPLNETASDFNLTGTGNRANPPPAVFDPNNVVILTDGTCGSTCTLFSYLMIMQQNVKTVVVGGRPQTGPMQSIAGVEGAQVFPFNELQQAALATLVLAPPEQQPQLNQSELGVIAEGYLLQRSAVAGDGGAINGKNAFSQADAQTPLQFLMQPAQCRFFYTKDMIYGPEAVWKRAADATFKDPQGLCVEGSITPTMGVQPISDEFFANQPVVIGTSSSRAVTTELLTATEGDRSAADKLRVPVWIAALVVSVVFLI</sequence>